<keyword evidence="3" id="KW-0804">Transcription</keyword>
<dbReference type="PANTHER" id="PTHR43280">
    <property type="entry name" value="ARAC-FAMILY TRANSCRIPTIONAL REGULATOR"/>
    <property type="match status" value="1"/>
</dbReference>
<reference evidence="5" key="1">
    <citation type="submission" date="2019-08" db="EMBL/GenBank/DDBJ databases">
        <authorList>
            <person name="Kucharzyk K."/>
            <person name="Murdoch R.W."/>
            <person name="Higgins S."/>
            <person name="Loffler F."/>
        </authorList>
    </citation>
    <scope>NUCLEOTIDE SEQUENCE</scope>
</reference>
<dbReference type="Pfam" id="PF12833">
    <property type="entry name" value="HTH_18"/>
    <property type="match status" value="1"/>
</dbReference>
<protein>
    <submittedName>
        <fullName evidence="5">HTH-type transcriptional activator RhaR</fullName>
    </submittedName>
</protein>
<keyword evidence="1" id="KW-0805">Transcription regulation</keyword>
<organism evidence="5">
    <name type="scientific">bioreactor metagenome</name>
    <dbReference type="NCBI Taxonomy" id="1076179"/>
    <lineage>
        <taxon>unclassified sequences</taxon>
        <taxon>metagenomes</taxon>
        <taxon>ecological metagenomes</taxon>
    </lineage>
</organism>
<dbReference type="SMART" id="SM00342">
    <property type="entry name" value="HTH_ARAC"/>
    <property type="match status" value="1"/>
</dbReference>
<evidence type="ECO:0000259" key="4">
    <source>
        <dbReference type="PROSITE" id="PS01124"/>
    </source>
</evidence>
<evidence type="ECO:0000256" key="2">
    <source>
        <dbReference type="ARBA" id="ARBA00023125"/>
    </source>
</evidence>
<keyword evidence="2" id="KW-0238">DNA-binding</keyword>
<dbReference type="Pfam" id="PF10114">
    <property type="entry name" value="PocR"/>
    <property type="match status" value="1"/>
</dbReference>
<gene>
    <name evidence="5" type="primary">rhaR_65</name>
    <name evidence="5" type="ORF">SDC9_66120</name>
</gene>
<evidence type="ECO:0000256" key="1">
    <source>
        <dbReference type="ARBA" id="ARBA00023015"/>
    </source>
</evidence>
<feature type="domain" description="HTH araC/xylS-type" evidence="4">
    <location>
        <begin position="331"/>
        <end position="429"/>
    </location>
</feature>
<dbReference type="PANTHER" id="PTHR43280:SF28">
    <property type="entry name" value="HTH-TYPE TRANSCRIPTIONAL ACTIVATOR RHAS"/>
    <property type="match status" value="1"/>
</dbReference>
<proteinExistence type="predicted"/>
<dbReference type="EMBL" id="VSSQ01003224">
    <property type="protein sequence ID" value="MPM19694.1"/>
    <property type="molecule type" value="Genomic_DNA"/>
</dbReference>
<accession>A0A644Y0D6</accession>
<dbReference type="SUPFAM" id="SSF46689">
    <property type="entry name" value="Homeodomain-like"/>
    <property type="match status" value="2"/>
</dbReference>
<dbReference type="AlphaFoldDB" id="A0A644Y0D6"/>
<dbReference type="Gene3D" id="1.10.10.60">
    <property type="entry name" value="Homeodomain-like"/>
    <property type="match status" value="2"/>
</dbReference>
<comment type="caution">
    <text evidence="5">The sequence shown here is derived from an EMBL/GenBank/DDBJ whole genome shotgun (WGS) entry which is preliminary data.</text>
</comment>
<dbReference type="PRINTS" id="PR00032">
    <property type="entry name" value="HTHARAC"/>
</dbReference>
<dbReference type="GO" id="GO:0043565">
    <property type="term" value="F:sequence-specific DNA binding"/>
    <property type="evidence" value="ECO:0007669"/>
    <property type="project" value="InterPro"/>
</dbReference>
<dbReference type="PROSITE" id="PS01124">
    <property type="entry name" value="HTH_ARAC_FAMILY_2"/>
    <property type="match status" value="1"/>
</dbReference>
<evidence type="ECO:0000256" key="3">
    <source>
        <dbReference type="ARBA" id="ARBA00023163"/>
    </source>
</evidence>
<dbReference type="InterPro" id="IPR020449">
    <property type="entry name" value="Tscrpt_reg_AraC-type_HTH"/>
</dbReference>
<dbReference type="InterPro" id="IPR018771">
    <property type="entry name" value="PocR_dom"/>
</dbReference>
<evidence type="ECO:0000313" key="5">
    <source>
        <dbReference type="EMBL" id="MPM19694.1"/>
    </source>
</evidence>
<dbReference type="GO" id="GO:0003700">
    <property type="term" value="F:DNA-binding transcription factor activity"/>
    <property type="evidence" value="ECO:0007669"/>
    <property type="project" value="InterPro"/>
</dbReference>
<name>A0A644Y0D6_9ZZZZ</name>
<dbReference type="InterPro" id="IPR009057">
    <property type="entry name" value="Homeodomain-like_sf"/>
</dbReference>
<sequence>MTSDNIFKDHLVDNNYDINYIGKILSSFTKSTGLYMECVDMEGKTFYNAEGSQICDFCSYVREQPSGNKRCERSYKRACKEATKWKTPYFFKCHAGLVMWAVPLIVADENIGCIVCGQVLLWEADQYFIEEILDTNQDIFCDENILKEKLEKLEVISADKCQSSAELLFLVVNYIIKTDKDLFLQEKNKSYWRNEIIKEIESRKSNQYEKIFDYETYLKREKRLLQYIRVGNKDKIMSLLPIIFTDLDVLSDFTLEITKKRCIELVSLISRAIVEGGLDAKVSIMEMNKFHESIKDIKSTDELFYYMNEFIIELVENVFILSENKQQSLLKDARKYINDNYNKNISIEDISNSIYISSSYLSHLFKDNLNCTVNNYLTRVRIEKSIELMPVRELTIQEISKKVGFNNQGHFTKVFKKYIGITPIRYRNELL</sequence>
<dbReference type="InterPro" id="IPR018060">
    <property type="entry name" value="HTH_AraC"/>
</dbReference>